<dbReference type="EMBL" id="JAAIUW010000006">
    <property type="protein sequence ID" value="KAF7829039.1"/>
    <property type="molecule type" value="Genomic_DNA"/>
</dbReference>
<name>A0A834WSA0_9FABA</name>
<dbReference type="AlphaFoldDB" id="A0A834WSA0"/>
<organism evidence="1 2">
    <name type="scientific">Senna tora</name>
    <dbReference type="NCBI Taxonomy" id="362788"/>
    <lineage>
        <taxon>Eukaryota</taxon>
        <taxon>Viridiplantae</taxon>
        <taxon>Streptophyta</taxon>
        <taxon>Embryophyta</taxon>
        <taxon>Tracheophyta</taxon>
        <taxon>Spermatophyta</taxon>
        <taxon>Magnoliopsida</taxon>
        <taxon>eudicotyledons</taxon>
        <taxon>Gunneridae</taxon>
        <taxon>Pentapetalae</taxon>
        <taxon>rosids</taxon>
        <taxon>fabids</taxon>
        <taxon>Fabales</taxon>
        <taxon>Fabaceae</taxon>
        <taxon>Caesalpinioideae</taxon>
        <taxon>Cassia clade</taxon>
        <taxon>Senna</taxon>
    </lineage>
</organism>
<protein>
    <submittedName>
        <fullName evidence="1">Uncharacterized protein</fullName>
    </submittedName>
</protein>
<comment type="caution">
    <text evidence="1">The sequence shown here is derived from an EMBL/GenBank/DDBJ whole genome shotgun (WGS) entry which is preliminary data.</text>
</comment>
<sequence>MESLVRRHRLTALRKQEIETRAEVTRGSEFPRKRPTSILSRLGWVK</sequence>
<gene>
    <name evidence="1" type="ORF">G2W53_020203</name>
</gene>
<evidence type="ECO:0000313" key="1">
    <source>
        <dbReference type="EMBL" id="KAF7829039.1"/>
    </source>
</evidence>
<evidence type="ECO:0000313" key="2">
    <source>
        <dbReference type="Proteomes" id="UP000634136"/>
    </source>
</evidence>
<reference evidence="1" key="1">
    <citation type="submission" date="2020-09" db="EMBL/GenBank/DDBJ databases">
        <title>Genome-Enabled Discovery of Anthraquinone Biosynthesis in Senna tora.</title>
        <authorList>
            <person name="Kang S.-H."/>
            <person name="Pandey R.P."/>
            <person name="Lee C.-M."/>
            <person name="Sim J.-S."/>
            <person name="Jeong J.-T."/>
            <person name="Choi B.-S."/>
            <person name="Jung M."/>
            <person name="Ginzburg D."/>
            <person name="Zhao K."/>
            <person name="Won S.Y."/>
            <person name="Oh T.-J."/>
            <person name="Yu Y."/>
            <person name="Kim N.-H."/>
            <person name="Lee O.R."/>
            <person name="Lee T.-H."/>
            <person name="Bashyal P."/>
            <person name="Kim T.-S."/>
            <person name="Lee W.-H."/>
            <person name="Kawkins C."/>
            <person name="Kim C.-K."/>
            <person name="Kim J.S."/>
            <person name="Ahn B.O."/>
            <person name="Rhee S.Y."/>
            <person name="Sohng J.K."/>
        </authorList>
    </citation>
    <scope>NUCLEOTIDE SEQUENCE</scope>
    <source>
        <tissue evidence="1">Leaf</tissue>
    </source>
</reference>
<dbReference type="Proteomes" id="UP000634136">
    <property type="component" value="Unassembled WGS sequence"/>
</dbReference>
<proteinExistence type="predicted"/>
<keyword evidence="2" id="KW-1185">Reference proteome</keyword>
<accession>A0A834WSA0</accession>